<dbReference type="InterPro" id="IPR011990">
    <property type="entry name" value="TPR-like_helical_dom_sf"/>
</dbReference>
<dbReference type="AlphaFoldDB" id="A0A9P8WD48"/>
<protein>
    <submittedName>
        <fullName evidence="1">Uncharacterized protein</fullName>
    </submittedName>
</protein>
<evidence type="ECO:0000313" key="2">
    <source>
        <dbReference type="Proteomes" id="UP000777438"/>
    </source>
</evidence>
<dbReference type="SUPFAM" id="SSF48452">
    <property type="entry name" value="TPR-like"/>
    <property type="match status" value="1"/>
</dbReference>
<reference evidence="1 2" key="1">
    <citation type="journal article" date="2021" name="Nat. Commun.">
        <title>Genetic determinants of endophytism in the Arabidopsis root mycobiome.</title>
        <authorList>
            <person name="Mesny F."/>
            <person name="Miyauchi S."/>
            <person name="Thiergart T."/>
            <person name="Pickel B."/>
            <person name="Atanasova L."/>
            <person name="Karlsson M."/>
            <person name="Huettel B."/>
            <person name="Barry K.W."/>
            <person name="Haridas S."/>
            <person name="Chen C."/>
            <person name="Bauer D."/>
            <person name="Andreopoulos W."/>
            <person name="Pangilinan J."/>
            <person name="LaButti K."/>
            <person name="Riley R."/>
            <person name="Lipzen A."/>
            <person name="Clum A."/>
            <person name="Drula E."/>
            <person name="Henrissat B."/>
            <person name="Kohler A."/>
            <person name="Grigoriev I.V."/>
            <person name="Martin F.M."/>
            <person name="Hacquard S."/>
        </authorList>
    </citation>
    <scope>NUCLEOTIDE SEQUENCE [LARGE SCALE GENOMIC DNA]</scope>
    <source>
        <strain evidence="1 2">MPI-CAGE-CH-0241</strain>
    </source>
</reference>
<sequence>MAQCLVYLGKFADARSLLDTAIAEFKKTKPIHWRKSDRGPISRIEENFEASEANFLEALNTGVVCLDQGKTEAAVKHLRDSLVVTKFYKDYMTVEHARTCFKLSEALIQNNPDDTAEADDRREDAEVYLKNRDPDATDFSDKDYYDKFIHIFWR</sequence>
<dbReference type="EMBL" id="JAGPYM010000004">
    <property type="protein sequence ID" value="KAH6895669.1"/>
    <property type="molecule type" value="Genomic_DNA"/>
</dbReference>
<dbReference type="OrthoDB" id="5104449at2759"/>
<name>A0A9P8WD48_9HYPO</name>
<comment type="caution">
    <text evidence="1">The sequence shown here is derived from an EMBL/GenBank/DDBJ whole genome shotgun (WGS) entry which is preliminary data.</text>
</comment>
<dbReference type="Gene3D" id="1.25.40.10">
    <property type="entry name" value="Tetratricopeptide repeat domain"/>
    <property type="match status" value="1"/>
</dbReference>
<evidence type="ECO:0000313" key="1">
    <source>
        <dbReference type="EMBL" id="KAH6895669.1"/>
    </source>
</evidence>
<keyword evidence="2" id="KW-1185">Reference proteome</keyword>
<accession>A0A9P8WD48</accession>
<proteinExistence type="predicted"/>
<organism evidence="1 2">
    <name type="scientific">Thelonectria olida</name>
    <dbReference type="NCBI Taxonomy" id="1576542"/>
    <lineage>
        <taxon>Eukaryota</taxon>
        <taxon>Fungi</taxon>
        <taxon>Dikarya</taxon>
        <taxon>Ascomycota</taxon>
        <taxon>Pezizomycotina</taxon>
        <taxon>Sordariomycetes</taxon>
        <taxon>Hypocreomycetidae</taxon>
        <taxon>Hypocreales</taxon>
        <taxon>Nectriaceae</taxon>
        <taxon>Thelonectria</taxon>
    </lineage>
</organism>
<dbReference type="Proteomes" id="UP000777438">
    <property type="component" value="Unassembled WGS sequence"/>
</dbReference>
<gene>
    <name evidence="1" type="ORF">B0T10DRAFT_557855</name>
</gene>